<organism evidence="1 2">
    <name type="scientific">Pluteus cervinus</name>
    <dbReference type="NCBI Taxonomy" id="181527"/>
    <lineage>
        <taxon>Eukaryota</taxon>
        <taxon>Fungi</taxon>
        <taxon>Dikarya</taxon>
        <taxon>Basidiomycota</taxon>
        <taxon>Agaricomycotina</taxon>
        <taxon>Agaricomycetes</taxon>
        <taxon>Agaricomycetidae</taxon>
        <taxon>Agaricales</taxon>
        <taxon>Pluteineae</taxon>
        <taxon>Pluteaceae</taxon>
        <taxon>Pluteus</taxon>
    </lineage>
</organism>
<evidence type="ECO:0000313" key="2">
    <source>
        <dbReference type="Proteomes" id="UP000308600"/>
    </source>
</evidence>
<accession>A0ACD3B7S5</accession>
<proteinExistence type="predicted"/>
<dbReference type="EMBL" id="ML208272">
    <property type="protein sequence ID" value="TFK73896.1"/>
    <property type="molecule type" value="Genomic_DNA"/>
</dbReference>
<evidence type="ECO:0000313" key="1">
    <source>
        <dbReference type="EMBL" id="TFK73896.1"/>
    </source>
</evidence>
<gene>
    <name evidence="1" type="ORF">BDN72DRAFT_834223</name>
</gene>
<protein>
    <submittedName>
        <fullName evidence="1">Uncharacterized protein</fullName>
    </submittedName>
</protein>
<name>A0ACD3B7S5_9AGAR</name>
<sequence>MPFASSQGEVMTSHVSQKPTGTINDDLALITGTEEVKPTTTNKATTTEEIEATEVPEVYTLANALLALLAIALAGAAFWWLGGSRLVMRLLGNKGKGRYSRVGDDEEKRIA</sequence>
<dbReference type="Proteomes" id="UP000308600">
    <property type="component" value="Unassembled WGS sequence"/>
</dbReference>
<keyword evidence="2" id="KW-1185">Reference proteome</keyword>
<reference evidence="1 2" key="1">
    <citation type="journal article" date="2019" name="Nat. Ecol. Evol.">
        <title>Megaphylogeny resolves global patterns of mushroom evolution.</title>
        <authorList>
            <person name="Varga T."/>
            <person name="Krizsan K."/>
            <person name="Foldi C."/>
            <person name="Dima B."/>
            <person name="Sanchez-Garcia M."/>
            <person name="Sanchez-Ramirez S."/>
            <person name="Szollosi G.J."/>
            <person name="Szarkandi J.G."/>
            <person name="Papp V."/>
            <person name="Albert L."/>
            <person name="Andreopoulos W."/>
            <person name="Angelini C."/>
            <person name="Antonin V."/>
            <person name="Barry K.W."/>
            <person name="Bougher N.L."/>
            <person name="Buchanan P."/>
            <person name="Buyck B."/>
            <person name="Bense V."/>
            <person name="Catcheside P."/>
            <person name="Chovatia M."/>
            <person name="Cooper J."/>
            <person name="Damon W."/>
            <person name="Desjardin D."/>
            <person name="Finy P."/>
            <person name="Geml J."/>
            <person name="Haridas S."/>
            <person name="Hughes K."/>
            <person name="Justo A."/>
            <person name="Karasinski D."/>
            <person name="Kautmanova I."/>
            <person name="Kiss B."/>
            <person name="Kocsube S."/>
            <person name="Kotiranta H."/>
            <person name="LaButti K.M."/>
            <person name="Lechner B.E."/>
            <person name="Liimatainen K."/>
            <person name="Lipzen A."/>
            <person name="Lukacs Z."/>
            <person name="Mihaltcheva S."/>
            <person name="Morgado L.N."/>
            <person name="Niskanen T."/>
            <person name="Noordeloos M.E."/>
            <person name="Ohm R.A."/>
            <person name="Ortiz-Santana B."/>
            <person name="Ovrebo C."/>
            <person name="Racz N."/>
            <person name="Riley R."/>
            <person name="Savchenko A."/>
            <person name="Shiryaev A."/>
            <person name="Soop K."/>
            <person name="Spirin V."/>
            <person name="Szebenyi C."/>
            <person name="Tomsovsky M."/>
            <person name="Tulloss R.E."/>
            <person name="Uehling J."/>
            <person name="Grigoriev I.V."/>
            <person name="Vagvolgyi C."/>
            <person name="Papp T."/>
            <person name="Martin F.M."/>
            <person name="Miettinen O."/>
            <person name="Hibbett D.S."/>
            <person name="Nagy L.G."/>
        </authorList>
    </citation>
    <scope>NUCLEOTIDE SEQUENCE [LARGE SCALE GENOMIC DNA]</scope>
    <source>
        <strain evidence="1 2">NL-1719</strain>
    </source>
</reference>